<dbReference type="Proteomes" id="UP000244052">
    <property type="component" value="Unassembled WGS sequence"/>
</dbReference>
<evidence type="ECO:0000313" key="2">
    <source>
        <dbReference type="Proteomes" id="UP000244052"/>
    </source>
</evidence>
<dbReference type="EMBL" id="QASO01000119">
    <property type="protein sequence ID" value="PTU77341.1"/>
    <property type="molecule type" value="Genomic_DNA"/>
</dbReference>
<comment type="caution">
    <text evidence="1">The sequence shown here is derived from an EMBL/GenBank/DDBJ whole genome shotgun (WGS) entry which is preliminary data.</text>
</comment>
<protein>
    <submittedName>
        <fullName evidence="1">Uncharacterized protein</fullName>
    </submittedName>
</protein>
<reference evidence="1 2" key="1">
    <citation type="submission" date="2018-04" db="EMBL/GenBank/DDBJ databases">
        <title>Pseudomonas sp. nov., isolated from mangrove soil.</title>
        <authorList>
            <person name="Chen C."/>
        </authorList>
    </citation>
    <scope>NUCLEOTIDE SEQUENCE [LARGE SCALE GENOMIC DNA]</scope>
    <source>
        <strain evidence="1 2">JCM 14246</strain>
    </source>
</reference>
<dbReference type="RefSeq" id="WP_108234680.1">
    <property type="nucleotide sequence ID" value="NZ_QASO01000119.1"/>
</dbReference>
<keyword evidence="2" id="KW-1185">Reference proteome</keyword>
<name>A0A2T5PI13_ECTOL</name>
<organism evidence="1 2">
    <name type="scientific">Ectopseudomonas oleovorans</name>
    <name type="common">Pseudomonas oleovorans</name>
    <dbReference type="NCBI Taxonomy" id="301"/>
    <lineage>
        <taxon>Bacteria</taxon>
        <taxon>Pseudomonadati</taxon>
        <taxon>Pseudomonadota</taxon>
        <taxon>Gammaproteobacteria</taxon>
        <taxon>Pseudomonadales</taxon>
        <taxon>Pseudomonadaceae</taxon>
        <taxon>Ectopseudomonas</taxon>
    </lineage>
</organism>
<accession>A0A2T5PI13</accession>
<proteinExistence type="predicted"/>
<dbReference type="AlphaFoldDB" id="A0A2T5PI13"/>
<evidence type="ECO:0000313" key="1">
    <source>
        <dbReference type="EMBL" id="PTU77341.1"/>
    </source>
</evidence>
<sequence length="62" mass="6833">MIIKTGTTLTADQARAIITAYGAEHVCFDGELPVELDIAYIQDNDTFTGSCRDKGKIHSLRF</sequence>
<gene>
    <name evidence="1" type="ORF">DBO86_20385</name>
</gene>